<dbReference type="Gene3D" id="4.10.60.10">
    <property type="entry name" value="Zinc finger, CCHC-type"/>
    <property type="match status" value="1"/>
</dbReference>
<dbReference type="Gene3D" id="3.30.830.10">
    <property type="entry name" value="Metalloenzyme, LuxS/M16 peptidase-like"/>
    <property type="match status" value="2"/>
</dbReference>
<dbReference type="GO" id="GO:0008270">
    <property type="term" value="F:zinc ion binding"/>
    <property type="evidence" value="ECO:0007669"/>
    <property type="project" value="UniProtKB-KW"/>
</dbReference>
<dbReference type="InterPro" id="IPR001878">
    <property type="entry name" value="Znf_CCHC"/>
</dbReference>
<feature type="domain" description="CCHC-type" evidence="4">
    <location>
        <begin position="439"/>
        <end position="453"/>
    </location>
</feature>
<dbReference type="PANTHER" id="PTHR43690">
    <property type="entry name" value="NARDILYSIN"/>
    <property type="match status" value="1"/>
</dbReference>
<dbReference type="InterPro" id="IPR036875">
    <property type="entry name" value="Znf_CCHC_sf"/>
</dbReference>
<name>A0A6A2WZ64_HIBSY</name>
<keyword evidence="2" id="KW-0862">Zinc</keyword>
<reference evidence="5" key="1">
    <citation type="submission" date="2019-09" db="EMBL/GenBank/DDBJ databases">
        <title>Draft genome information of white flower Hibiscus syriacus.</title>
        <authorList>
            <person name="Kim Y.-M."/>
        </authorList>
    </citation>
    <scope>NUCLEOTIDE SEQUENCE [LARGE SCALE GENOMIC DNA]</scope>
    <source>
        <strain evidence="5">YM2019G1</strain>
    </source>
</reference>
<keyword evidence="2" id="KW-0863">Zinc-finger</keyword>
<dbReference type="SUPFAM" id="SSF63411">
    <property type="entry name" value="LuxS/MPP-like metallohydrolase"/>
    <property type="match status" value="1"/>
</dbReference>
<proteinExistence type="predicted"/>
<accession>A0A6A2WZ64</accession>
<gene>
    <name evidence="5" type="ORF">F3Y22_tig00112408pilonHSYRG00039</name>
</gene>
<dbReference type="Pfam" id="PF16187">
    <property type="entry name" value="Peptidase_M16_M"/>
    <property type="match status" value="1"/>
</dbReference>
<dbReference type="InterPro" id="IPR050626">
    <property type="entry name" value="Peptidase_M16"/>
</dbReference>
<evidence type="ECO:0000259" key="4">
    <source>
        <dbReference type="PROSITE" id="PS50158"/>
    </source>
</evidence>
<dbReference type="EMBL" id="VEPZ02001574">
    <property type="protein sequence ID" value="KAE8667463.1"/>
    <property type="molecule type" value="Genomic_DNA"/>
</dbReference>
<dbReference type="InterPro" id="IPR032632">
    <property type="entry name" value="Peptidase_M16_M"/>
</dbReference>
<evidence type="ECO:0000256" key="2">
    <source>
        <dbReference type="PROSITE-ProRule" id="PRU00047"/>
    </source>
</evidence>
<dbReference type="SUPFAM" id="SSF57756">
    <property type="entry name" value="Retrovirus zinc finger-like domains"/>
    <property type="match status" value="1"/>
</dbReference>
<keyword evidence="1" id="KW-0479">Metal-binding</keyword>
<protein>
    <recommendedName>
        <fullName evidence="4">CCHC-type domain-containing protein</fullName>
    </recommendedName>
</protein>
<evidence type="ECO:0000256" key="1">
    <source>
        <dbReference type="ARBA" id="ARBA00022723"/>
    </source>
</evidence>
<dbReference type="PROSITE" id="PS50158">
    <property type="entry name" value="ZF_CCHC"/>
    <property type="match status" value="1"/>
</dbReference>
<evidence type="ECO:0000313" key="5">
    <source>
        <dbReference type="EMBL" id="KAE8667463.1"/>
    </source>
</evidence>
<feature type="coiled-coil region" evidence="3">
    <location>
        <begin position="363"/>
        <end position="410"/>
    </location>
</feature>
<dbReference type="Pfam" id="PF00098">
    <property type="entry name" value="zf-CCHC"/>
    <property type="match status" value="1"/>
</dbReference>
<dbReference type="Proteomes" id="UP000436088">
    <property type="component" value="Unassembled WGS sequence"/>
</dbReference>
<dbReference type="GO" id="GO:0005829">
    <property type="term" value="C:cytosol"/>
    <property type="evidence" value="ECO:0007669"/>
    <property type="project" value="TreeGrafter"/>
</dbReference>
<dbReference type="InterPro" id="IPR011249">
    <property type="entry name" value="Metalloenz_LuxS/M16"/>
</dbReference>
<dbReference type="GO" id="GO:0003676">
    <property type="term" value="F:nucleic acid binding"/>
    <property type="evidence" value="ECO:0007669"/>
    <property type="project" value="InterPro"/>
</dbReference>
<dbReference type="PANTHER" id="PTHR43690:SF18">
    <property type="entry name" value="INSULIN-DEGRADING ENZYME-RELATED"/>
    <property type="match status" value="1"/>
</dbReference>
<sequence length="502" mass="58481">MYTDKLELKLYGFNDKLPVLLGKILAIANSFLPTNDRMYTDKLELKLYGFNDKLPVLLGKILAIANSFLPTNDRFKVIKENMERTLRNSNMKPLSHSSFLRLQILCKSFYDMYIEGLFHCNLLEKEVLDFSNIFKSNFFVQPMPVTMKHKEHVICFPSGANFVRDVSVKNKSETNLVLELYFQIEPEEEKAAVKLKALIHLFDEIVEEPLFNQLSIDTTPTECQNGTNTMHESQNGIDTIIWYRYYYIVVSILLGRMMLVIQANDLRAWNSIMKGYTIPTGPDEYGRVSSCSNAKEIWDKLQVTHKETDEGFGEVIPNEKLVRKIIYSLLRSWKSKKMAIIKDKDLKYLTLDELIGSLLTHELMVKEEEKDEEKQNMKKMEVGVTFKSINKSYQDSSEEVDEDNDEEEEMAKLFKKFKRFMYSNEVNNESTKKKSPMVCFNCQRTGHVEYECPLLKKKRSSKKKPFVAAWSDEDDSNDEVKYPTYASWPSKKISKYLLTQVN</sequence>
<dbReference type="AlphaFoldDB" id="A0A6A2WZ64"/>
<comment type="caution">
    <text evidence="5">The sequence shown here is derived from an EMBL/GenBank/DDBJ whole genome shotgun (WGS) entry which is preliminary data.</text>
</comment>
<keyword evidence="3" id="KW-0175">Coiled coil</keyword>
<evidence type="ECO:0000256" key="3">
    <source>
        <dbReference type="SAM" id="Coils"/>
    </source>
</evidence>
<organism evidence="5 6">
    <name type="scientific">Hibiscus syriacus</name>
    <name type="common">Rose of Sharon</name>
    <dbReference type="NCBI Taxonomy" id="106335"/>
    <lineage>
        <taxon>Eukaryota</taxon>
        <taxon>Viridiplantae</taxon>
        <taxon>Streptophyta</taxon>
        <taxon>Embryophyta</taxon>
        <taxon>Tracheophyta</taxon>
        <taxon>Spermatophyta</taxon>
        <taxon>Magnoliopsida</taxon>
        <taxon>eudicotyledons</taxon>
        <taxon>Gunneridae</taxon>
        <taxon>Pentapetalae</taxon>
        <taxon>rosids</taxon>
        <taxon>malvids</taxon>
        <taxon>Malvales</taxon>
        <taxon>Malvaceae</taxon>
        <taxon>Malvoideae</taxon>
        <taxon>Hibiscus</taxon>
    </lineage>
</organism>
<evidence type="ECO:0000313" key="6">
    <source>
        <dbReference type="Proteomes" id="UP000436088"/>
    </source>
</evidence>
<keyword evidence="6" id="KW-1185">Reference proteome</keyword>